<organism evidence="1 2">
    <name type="scientific">Apiospora aurea</name>
    <dbReference type="NCBI Taxonomy" id="335848"/>
    <lineage>
        <taxon>Eukaryota</taxon>
        <taxon>Fungi</taxon>
        <taxon>Dikarya</taxon>
        <taxon>Ascomycota</taxon>
        <taxon>Pezizomycotina</taxon>
        <taxon>Sordariomycetes</taxon>
        <taxon>Xylariomycetidae</taxon>
        <taxon>Amphisphaeriales</taxon>
        <taxon>Apiosporaceae</taxon>
        <taxon>Apiospora</taxon>
    </lineage>
</organism>
<keyword evidence="2" id="KW-1185">Reference proteome</keyword>
<dbReference type="Proteomes" id="UP001391051">
    <property type="component" value="Unassembled WGS sequence"/>
</dbReference>
<dbReference type="RefSeq" id="XP_066696750.1">
    <property type="nucleotide sequence ID" value="XM_066847259.1"/>
</dbReference>
<accession>A0ABR1Q3Y5</accession>
<dbReference type="GeneID" id="92080321"/>
<evidence type="ECO:0000313" key="2">
    <source>
        <dbReference type="Proteomes" id="UP001391051"/>
    </source>
</evidence>
<reference evidence="1 2" key="1">
    <citation type="submission" date="2023-01" db="EMBL/GenBank/DDBJ databases">
        <title>Analysis of 21 Apiospora genomes using comparative genomics revels a genus with tremendous synthesis potential of carbohydrate active enzymes and secondary metabolites.</title>
        <authorList>
            <person name="Sorensen T."/>
        </authorList>
    </citation>
    <scope>NUCLEOTIDE SEQUENCE [LARGE SCALE GENOMIC DNA]</scope>
    <source>
        <strain evidence="1 2">CBS 24483</strain>
    </source>
</reference>
<proteinExistence type="predicted"/>
<dbReference type="EMBL" id="JAQQWE010000007">
    <property type="protein sequence ID" value="KAK7946716.1"/>
    <property type="molecule type" value="Genomic_DNA"/>
</dbReference>
<protein>
    <submittedName>
        <fullName evidence="1">Uncharacterized protein</fullName>
    </submittedName>
</protein>
<sequence>MAGPRLTAPVARHIARSISTTTHTQAVPKSTTLITSSKTAAPLMRKYADLLKERNLELEGRSRDFTTRSANRPHPAPKRMRLMQTLNPSASYSQAAAVPTQSAVDAFVLPSFNVMEAPAAESGPRMPLLPDSYSVAYAPEAADAPLPKSEISIVAANPETVSPSALTEVEGMTMDGVELKFAHESSHYGASPNQSSYSEQGDGMIKGIWNGLLDDVFGQSSKTKSKLAV</sequence>
<comment type="caution">
    <text evidence="1">The sequence shown here is derived from an EMBL/GenBank/DDBJ whole genome shotgun (WGS) entry which is preliminary data.</text>
</comment>
<gene>
    <name evidence="1" type="ORF">PG986_011037</name>
</gene>
<name>A0ABR1Q3Y5_9PEZI</name>
<evidence type="ECO:0000313" key="1">
    <source>
        <dbReference type="EMBL" id="KAK7946716.1"/>
    </source>
</evidence>